<evidence type="ECO:0000256" key="1">
    <source>
        <dbReference type="ARBA" id="ARBA00009477"/>
    </source>
</evidence>
<evidence type="ECO:0000313" key="3">
    <source>
        <dbReference type="EMBL" id="MCW7753178.1"/>
    </source>
</evidence>
<dbReference type="Pfam" id="PF25954">
    <property type="entry name" value="Beta-barrel_RND_2"/>
    <property type="match status" value="1"/>
</dbReference>
<reference evidence="3 4" key="1">
    <citation type="submission" date="2022-11" db="EMBL/GenBank/DDBJ databases">
        <title>Desulfobotulus tamanensis H1 sp. nov. - anaerobic, alkaliphilic, sulphate reducing bacterium isolated from terrestrial mud volcano.</title>
        <authorList>
            <person name="Frolova A."/>
            <person name="Merkel A.Y."/>
            <person name="Slobodkin A.I."/>
        </authorList>
    </citation>
    <scope>NUCLEOTIDE SEQUENCE [LARGE SCALE GENOMIC DNA]</scope>
    <source>
        <strain evidence="3 4">H1</strain>
    </source>
</reference>
<organism evidence="3 4">
    <name type="scientific">Desulfobotulus pelophilus</name>
    <dbReference type="NCBI Taxonomy" id="2823377"/>
    <lineage>
        <taxon>Bacteria</taxon>
        <taxon>Pseudomonadati</taxon>
        <taxon>Thermodesulfobacteriota</taxon>
        <taxon>Desulfobacteria</taxon>
        <taxon>Desulfobacterales</taxon>
        <taxon>Desulfobacteraceae</taxon>
        <taxon>Desulfobotulus</taxon>
    </lineage>
</organism>
<dbReference type="InterPro" id="IPR058792">
    <property type="entry name" value="Beta-barrel_RND_2"/>
</dbReference>
<dbReference type="NCBIfam" id="TIGR01730">
    <property type="entry name" value="RND_mfp"/>
    <property type="match status" value="1"/>
</dbReference>
<protein>
    <submittedName>
        <fullName evidence="3">Efflux RND transporter periplasmic adaptor subunit</fullName>
    </submittedName>
</protein>
<dbReference type="InterPro" id="IPR006143">
    <property type="entry name" value="RND_pump_MFP"/>
</dbReference>
<dbReference type="PANTHER" id="PTHR30469:SF38">
    <property type="entry name" value="HLYD FAMILY SECRETION PROTEIN"/>
    <property type="match status" value="1"/>
</dbReference>
<evidence type="ECO:0000259" key="2">
    <source>
        <dbReference type="Pfam" id="PF25954"/>
    </source>
</evidence>
<dbReference type="Gene3D" id="2.40.30.170">
    <property type="match status" value="1"/>
</dbReference>
<name>A0ABT3N6V1_9BACT</name>
<dbReference type="PANTHER" id="PTHR30469">
    <property type="entry name" value="MULTIDRUG RESISTANCE PROTEIN MDTA"/>
    <property type="match status" value="1"/>
</dbReference>
<dbReference type="SUPFAM" id="SSF111369">
    <property type="entry name" value="HlyD-like secretion proteins"/>
    <property type="match status" value="1"/>
</dbReference>
<comment type="similarity">
    <text evidence="1">Belongs to the membrane fusion protein (MFP) (TC 8.A.1) family.</text>
</comment>
<sequence length="386" mass="42379">MMHAAYRGMKGWGLRFFCSGFFVVLLVACGSSEQESPVAVSSLSEPLHTAMAVAGERMEWLDAVGTVRPRTESSLESRLAAQIKEIRVHPGSSVSRGDLLILLDDGEVRARMEQAKGAVSQATAARREVLQAIASADAVLEAARLDYERITGFLAEGAATRRDMEQATAVFHQAKAHALKTRDGLTGADAVIRQAEEKLRETEIAHGYTEIRAPESGEVLKRLVEPGDMAVPGRHLLVVQTSGFLRLEAYVPESLFARVAPGAVLRVVIRTLDAELEAEVEEVVPYADSRSRTFLVKASLPFTEGLYPGMFGTLRIPIGTRPAVWVPENGIRRMGQLDLVYVEVDGRWERRFVTRGERLEKGMVEILSGLSGGERVGLMMPEERRP</sequence>
<dbReference type="Proteomes" id="UP001209681">
    <property type="component" value="Unassembled WGS sequence"/>
</dbReference>
<dbReference type="RefSeq" id="WP_265424035.1">
    <property type="nucleotide sequence ID" value="NZ_JAPFPW010000003.1"/>
</dbReference>
<dbReference type="Gene3D" id="1.10.287.470">
    <property type="entry name" value="Helix hairpin bin"/>
    <property type="match status" value="1"/>
</dbReference>
<keyword evidence="4" id="KW-1185">Reference proteome</keyword>
<accession>A0ABT3N6V1</accession>
<evidence type="ECO:0000313" key="4">
    <source>
        <dbReference type="Proteomes" id="UP001209681"/>
    </source>
</evidence>
<gene>
    <name evidence="3" type="ORF">OOT00_04165</name>
</gene>
<dbReference type="PROSITE" id="PS51257">
    <property type="entry name" value="PROKAR_LIPOPROTEIN"/>
    <property type="match status" value="1"/>
</dbReference>
<proteinExistence type="inferred from homology"/>
<comment type="caution">
    <text evidence="3">The sequence shown here is derived from an EMBL/GenBank/DDBJ whole genome shotgun (WGS) entry which is preliminary data.</text>
</comment>
<dbReference type="EMBL" id="JAPFPW010000003">
    <property type="protein sequence ID" value="MCW7753178.1"/>
    <property type="molecule type" value="Genomic_DNA"/>
</dbReference>
<feature type="domain" description="CusB-like beta-barrel" evidence="2">
    <location>
        <begin position="247"/>
        <end position="316"/>
    </location>
</feature>
<dbReference type="Gene3D" id="2.40.50.100">
    <property type="match status" value="1"/>
</dbReference>
<dbReference type="Gene3D" id="2.40.420.20">
    <property type="match status" value="1"/>
</dbReference>